<comment type="caution">
    <text evidence="2">The sequence shown here is derived from an EMBL/GenBank/DDBJ whole genome shotgun (WGS) entry which is preliminary data.</text>
</comment>
<evidence type="ECO:0000313" key="2">
    <source>
        <dbReference type="EMBL" id="TKH18597.1"/>
    </source>
</evidence>
<dbReference type="AlphaFoldDB" id="A0A4U2N2S0"/>
<proteinExistence type="predicted"/>
<feature type="transmembrane region" description="Helical" evidence="1">
    <location>
        <begin position="97"/>
        <end position="118"/>
    </location>
</feature>
<protein>
    <recommendedName>
        <fullName evidence="4">YkoS</fullName>
    </recommendedName>
</protein>
<evidence type="ECO:0008006" key="4">
    <source>
        <dbReference type="Google" id="ProtNLM"/>
    </source>
</evidence>
<feature type="transmembrane region" description="Helical" evidence="1">
    <location>
        <begin position="216"/>
        <end position="235"/>
    </location>
</feature>
<evidence type="ECO:0000313" key="3">
    <source>
        <dbReference type="Proteomes" id="UP000306037"/>
    </source>
</evidence>
<keyword evidence="1" id="KW-0472">Membrane</keyword>
<dbReference type="Proteomes" id="UP000306037">
    <property type="component" value="Unassembled WGS sequence"/>
</dbReference>
<dbReference type="RefSeq" id="WP_137051038.1">
    <property type="nucleotide sequence ID" value="NZ_SZOM01000030.1"/>
</dbReference>
<organism evidence="2 3">
    <name type="scientific">Bacillus wiedmannii</name>
    <dbReference type="NCBI Taxonomy" id="1890302"/>
    <lineage>
        <taxon>Bacteria</taxon>
        <taxon>Bacillati</taxon>
        <taxon>Bacillota</taxon>
        <taxon>Bacilli</taxon>
        <taxon>Bacillales</taxon>
        <taxon>Bacillaceae</taxon>
        <taxon>Bacillus</taxon>
        <taxon>Bacillus cereus group</taxon>
    </lineage>
</organism>
<feature type="transmembrane region" description="Helical" evidence="1">
    <location>
        <begin position="371"/>
        <end position="390"/>
    </location>
</feature>
<reference evidence="2 3" key="1">
    <citation type="journal article" date="2019" name="Environ. Microbiol.">
        <title>An active ?-lactamase is a part of an orchestrated cell wall stress resistance network of Bacillus subtilis and related rhizosphere species.</title>
        <authorList>
            <person name="Bucher T."/>
            <person name="Keren-Paz A."/>
            <person name="Hausser J."/>
            <person name="Olender T."/>
            <person name="Cytryn E."/>
            <person name="Kolodkin-Gal I."/>
        </authorList>
    </citation>
    <scope>NUCLEOTIDE SEQUENCE [LARGE SCALE GENOMIC DNA]</scope>
    <source>
        <strain evidence="2 3">I71</strain>
    </source>
</reference>
<evidence type="ECO:0000256" key="1">
    <source>
        <dbReference type="SAM" id="Phobius"/>
    </source>
</evidence>
<dbReference type="Pfam" id="PF19510">
    <property type="entry name" value="DUF6044"/>
    <property type="match status" value="1"/>
</dbReference>
<accession>A0A4U2N2S0</accession>
<name>A0A4U2N2S0_9BACI</name>
<dbReference type="InterPro" id="IPR046107">
    <property type="entry name" value="DUF6044"/>
</dbReference>
<feature type="transmembrane region" description="Helical" evidence="1">
    <location>
        <begin position="12"/>
        <end position="31"/>
    </location>
</feature>
<keyword evidence="1" id="KW-1133">Transmembrane helix</keyword>
<sequence length="559" mass="65905">MFSIQNNQEKKLLIFAAIILILYLSPLFILGENAHIRIHDNLDSNLSWYKILARSGEITGPIDATIPQVINNQLSRNAFSTEFSGIVWLYAFFPSMVAYALSQTITRVVAFIGMYVLLKHHFLPREDWMVISVGVSLAFALTPFWPPGMLSTLGMPLALWAFLNIRKGERSWKNYFVLTLIPLYSSIVLGFFFFLSGIGMLWLMDLVIKKEWNFRFLFSIIYMTIIYMIVEYRLVSSFFFSTTPNSRDEYFHARLSLWQSLRLAVKNFLLGHTHVMTVHTFVILPAILIAFYFIITKKRLKQEKAFVFLFWFNLALSIWYAFWFYKGWLSLTKRFHILDTFNFARYHFLRPLVIYVLFALGLKILWLQGKLWRHVATVFLIAQIILLSYYNEEIIFQNKPSVKEFFAKKQFQEIKEYIGLPLEQYRIASIGLHPAIAQYNGFYTLDTYNNFYPLSHKYEFRKIIEKELAKNKTIRTYFDEWGGRCYIFTDELGKNYMFTKNSKKCLEKIELNIKHFKKMGGQYIFSAVPIENAAENHLSLEKIFTSNTSAWKIYLYKAT</sequence>
<feature type="transmembrane region" description="Helical" evidence="1">
    <location>
        <begin position="307"/>
        <end position="328"/>
    </location>
</feature>
<dbReference type="EMBL" id="SZOM01000030">
    <property type="protein sequence ID" value="TKH18597.1"/>
    <property type="molecule type" value="Genomic_DNA"/>
</dbReference>
<feature type="transmembrane region" description="Helical" evidence="1">
    <location>
        <begin position="183"/>
        <end position="204"/>
    </location>
</feature>
<keyword evidence="1" id="KW-0812">Transmembrane</keyword>
<feature type="transmembrane region" description="Helical" evidence="1">
    <location>
        <begin position="276"/>
        <end position="295"/>
    </location>
</feature>
<feature type="transmembrane region" description="Helical" evidence="1">
    <location>
        <begin position="348"/>
        <end position="366"/>
    </location>
</feature>
<gene>
    <name evidence="2" type="ORF">FC694_04530</name>
</gene>
<feature type="transmembrane region" description="Helical" evidence="1">
    <location>
        <begin position="130"/>
        <end position="163"/>
    </location>
</feature>